<sequence length="194" mass="21789">MGPAKTPLGLLPGRLGVNEEPSDESESDSEREPVNWRGRQTQRSWPKQSQLWSLQRITDPCEPTASEGSVQASASPDSGAAVEVSSPKAEGSPIRRARRGSRRKRNLHHRRELHRREVAAARKNTSASIQQIRRETHAMEKLEFAAVGRCNKEGVAVCTNCPNNNGHWTTNARRSSVSNATRRVTWREQPRIRR</sequence>
<dbReference type="Proteomes" id="UP000479190">
    <property type="component" value="Unassembled WGS sequence"/>
</dbReference>
<evidence type="ECO:0000313" key="2">
    <source>
        <dbReference type="EMBL" id="CAB0034787.1"/>
    </source>
</evidence>
<feature type="compositionally biased region" description="Basic residues" evidence="1">
    <location>
        <begin position="95"/>
        <end position="110"/>
    </location>
</feature>
<reference evidence="2 3" key="1">
    <citation type="submission" date="2020-02" db="EMBL/GenBank/DDBJ databases">
        <authorList>
            <person name="Ferguson B K."/>
        </authorList>
    </citation>
    <scope>NUCLEOTIDE SEQUENCE [LARGE SCALE GENOMIC DNA]</scope>
</reference>
<feature type="compositionally biased region" description="Polar residues" evidence="1">
    <location>
        <begin position="66"/>
        <end position="76"/>
    </location>
</feature>
<name>A0A6H5I9Y7_9HYME</name>
<protein>
    <submittedName>
        <fullName evidence="2">Uncharacterized protein</fullName>
    </submittedName>
</protein>
<proteinExistence type="predicted"/>
<evidence type="ECO:0000256" key="1">
    <source>
        <dbReference type="SAM" id="MobiDB-lite"/>
    </source>
</evidence>
<feature type="region of interest" description="Disordered" evidence="1">
    <location>
        <begin position="172"/>
        <end position="194"/>
    </location>
</feature>
<dbReference type="AlphaFoldDB" id="A0A6H5I9Y7"/>
<keyword evidence="3" id="KW-1185">Reference proteome</keyword>
<feature type="compositionally biased region" description="Basic and acidic residues" evidence="1">
    <location>
        <begin position="185"/>
        <end position="194"/>
    </location>
</feature>
<evidence type="ECO:0000313" key="3">
    <source>
        <dbReference type="Proteomes" id="UP000479190"/>
    </source>
</evidence>
<dbReference type="EMBL" id="CADCXV010000755">
    <property type="protein sequence ID" value="CAB0034787.1"/>
    <property type="molecule type" value="Genomic_DNA"/>
</dbReference>
<feature type="compositionally biased region" description="Polar residues" evidence="1">
    <location>
        <begin position="38"/>
        <end position="56"/>
    </location>
</feature>
<gene>
    <name evidence="2" type="ORF">TBRA_LOCUS6685</name>
</gene>
<accession>A0A6H5I9Y7</accession>
<feature type="region of interest" description="Disordered" evidence="1">
    <location>
        <begin position="1"/>
        <end position="110"/>
    </location>
</feature>
<feature type="compositionally biased region" description="Polar residues" evidence="1">
    <location>
        <begin position="172"/>
        <end position="182"/>
    </location>
</feature>
<organism evidence="2 3">
    <name type="scientific">Trichogramma brassicae</name>
    <dbReference type="NCBI Taxonomy" id="86971"/>
    <lineage>
        <taxon>Eukaryota</taxon>
        <taxon>Metazoa</taxon>
        <taxon>Ecdysozoa</taxon>
        <taxon>Arthropoda</taxon>
        <taxon>Hexapoda</taxon>
        <taxon>Insecta</taxon>
        <taxon>Pterygota</taxon>
        <taxon>Neoptera</taxon>
        <taxon>Endopterygota</taxon>
        <taxon>Hymenoptera</taxon>
        <taxon>Apocrita</taxon>
        <taxon>Proctotrupomorpha</taxon>
        <taxon>Chalcidoidea</taxon>
        <taxon>Trichogrammatidae</taxon>
        <taxon>Trichogramma</taxon>
    </lineage>
</organism>